<dbReference type="CDD" id="cd01667">
    <property type="entry name" value="TGS_ThrRS"/>
    <property type="match status" value="1"/>
</dbReference>
<dbReference type="CDD" id="cd00860">
    <property type="entry name" value="ThrRS_anticodon"/>
    <property type="match status" value="1"/>
</dbReference>
<dbReference type="NCBIfam" id="TIGR00418">
    <property type="entry name" value="thrS"/>
    <property type="match status" value="1"/>
</dbReference>
<dbReference type="InterPro" id="IPR045864">
    <property type="entry name" value="aa-tRNA-synth_II/BPL/LPL"/>
</dbReference>
<dbReference type="PROSITE" id="PS51880">
    <property type="entry name" value="TGS"/>
    <property type="match status" value="1"/>
</dbReference>
<keyword evidence="8 13" id="KW-0067">ATP-binding</keyword>
<dbReference type="InterPro" id="IPR012947">
    <property type="entry name" value="tRNA_SAD"/>
</dbReference>
<evidence type="ECO:0000256" key="5">
    <source>
        <dbReference type="ARBA" id="ARBA00022723"/>
    </source>
</evidence>
<dbReference type="Gene3D" id="3.40.50.800">
    <property type="entry name" value="Anticodon-binding domain"/>
    <property type="match status" value="1"/>
</dbReference>
<comment type="subcellular location">
    <subcellularLocation>
        <location evidence="13">Cytoplasm</location>
    </subcellularLocation>
</comment>
<feature type="domain" description="Aminoacyl-transfer RNA synthetases class-II family profile" evidence="14">
    <location>
        <begin position="242"/>
        <end position="541"/>
    </location>
</feature>
<dbReference type="SUPFAM" id="SSF55681">
    <property type="entry name" value="Class II aaRS and biotin synthetases"/>
    <property type="match status" value="1"/>
</dbReference>
<dbReference type="PANTHER" id="PTHR11451:SF44">
    <property type="entry name" value="THREONINE--TRNA LIGASE, CHLOROPLASTIC_MITOCHONDRIAL 2"/>
    <property type="match status" value="1"/>
</dbReference>
<keyword evidence="7 13" id="KW-0862">Zinc</keyword>
<feature type="domain" description="TGS" evidence="15">
    <location>
        <begin position="1"/>
        <end position="61"/>
    </location>
</feature>
<dbReference type="GO" id="GO:0000049">
    <property type="term" value="F:tRNA binding"/>
    <property type="evidence" value="ECO:0007669"/>
    <property type="project" value="UniProtKB-KW"/>
</dbReference>
<dbReference type="SUPFAM" id="SSF55186">
    <property type="entry name" value="ThrRS/AlaRS common domain"/>
    <property type="match status" value="1"/>
</dbReference>
<evidence type="ECO:0000256" key="8">
    <source>
        <dbReference type="ARBA" id="ARBA00022840"/>
    </source>
</evidence>
<dbReference type="PROSITE" id="PS50862">
    <property type="entry name" value="AA_TRNA_LIGASE_II"/>
    <property type="match status" value="1"/>
</dbReference>
<evidence type="ECO:0000256" key="12">
    <source>
        <dbReference type="ARBA" id="ARBA00049515"/>
    </source>
</evidence>
<feature type="binding site" evidence="13">
    <location>
        <position position="337"/>
    </location>
    <ligand>
        <name>Zn(2+)</name>
        <dbReference type="ChEBI" id="CHEBI:29105"/>
        <note>catalytic</note>
    </ligand>
</feature>
<dbReference type="GO" id="GO:0005524">
    <property type="term" value="F:ATP binding"/>
    <property type="evidence" value="ECO:0007669"/>
    <property type="project" value="UniProtKB-UniRule"/>
</dbReference>
<comment type="caution">
    <text evidence="13">Lacks conserved residue(s) required for the propagation of feature annotation.</text>
</comment>
<dbReference type="EMBL" id="RPFJ01000003">
    <property type="protein sequence ID" value="RPD99527.1"/>
    <property type="molecule type" value="Genomic_DNA"/>
</dbReference>
<dbReference type="FunFam" id="3.30.980.10:FF:000005">
    <property type="entry name" value="Threonyl-tRNA synthetase, mitochondrial"/>
    <property type="match status" value="1"/>
</dbReference>
<dbReference type="Gene3D" id="3.30.930.10">
    <property type="entry name" value="Bira Bifunctional Protein, Domain 2"/>
    <property type="match status" value="1"/>
</dbReference>
<dbReference type="InterPro" id="IPR047246">
    <property type="entry name" value="ThrRS_anticodon"/>
</dbReference>
<dbReference type="GO" id="GO:0046872">
    <property type="term" value="F:metal ion binding"/>
    <property type="evidence" value="ECO:0007669"/>
    <property type="project" value="UniProtKB-KW"/>
</dbReference>
<evidence type="ECO:0000256" key="2">
    <source>
        <dbReference type="ARBA" id="ARBA00022490"/>
    </source>
</evidence>
<keyword evidence="11 13" id="KW-0030">Aminoacyl-tRNA synthetase</keyword>
<dbReference type="InterPro" id="IPR004095">
    <property type="entry name" value="TGS"/>
</dbReference>
<evidence type="ECO:0000256" key="1">
    <source>
        <dbReference type="ARBA" id="ARBA00008226"/>
    </source>
</evidence>
<keyword evidence="2 13" id="KW-0963">Cytoplasm</keyword>
<name>A0A3N4NXP4_9FLAO</name>
<evidence type="ECO:0000256" key="13">
    <source>
        <dbReference type="HAMAP-Rule" id="MF_00184"/>
    </source>
</evidence>
<dbReference type="AlphaFoldDB" id="A0A3N4NXP4"/>
<keyword evidence="4 13" id="KW-0436">Ligase</keyword>
<dbReference type="Pfam" id="PF00587">
    <property type="entry name" value="tRNA-synt_2b"/>
    <property type="match status" value="1"/>
</dbReference>
<keyword evidence="9 13" id="KW-0694">RNA-binding</keyword>
<evidence type="ECO:0000313" key="16">
    <source>
        <dbReference type="EMBL" id="RPD99527.1"/>
    </source>
</evidence>
<evidence type="ECO:0000256" key="7">
    <source>
        <dbReference type="ARBA" id="ARBA00022833"/>
    </source>
</evidence>
<comment type="similarity">
    <text evidence="1 13">Belongs to the class-II aminoacyl-tRNA synthetase family.</text>
</comment>
<dbReference type="Gene3D" id="3.10.20.30">
    <property type="match status" value="1"/>
</dbReference>
<evidence type="ECO:0000256" key="3">
    <source>
        <dbReference type="ARBA" id="ARBA00022555"/>
    </source>
</evidence>
<dbReference type="InterPro" id="IPR033728">
    <property type="entry name" value="ThrRS_core"/>
</dbReference>
<evidence type="ECO:0000256" key="10">
    <source>
        <dbReference type="ARBA" id="ARBA00022917"/>
    </source>
</evidence>
<dbReference type="EC" id="6.1.1.3" evidence="13"/>
<evidence type="ECO:0000256" key="4">
    <source>
        <dbReference type="ARBA" id="ARBA00022598"/>
    </source>
</evidence>
<dbReference type="Pfam" id="PF07973">
    <property type="entry name" value="tRNA_SAD"/>
    <property type="match status" value="1"/>
</dbReference>
<dbReference type="GO" id="GO:0004829">
    <property type="term" value="F:threonine-tRNA ligase activity"/>
    <property type="evidence" value="ECO:0007669"/>
    <property type="project" value="UniProtKB-UniRule"/>
</dbReference>
<dbReference type="Pfam" id="PF03129">
    <property type="entry name" value="HGTP_anticodon"/>
    <property type="match status" value="1"/>
</dbReference>
<dbReference type="FunFam" id="3.30.930.10:FF:000002">
    <property type="entry name" value="Threonine--tRNA ligase"/>
    <property type="match status" value="1"/>
</dbReference>
<dbReference type="SMART" id="SM00863">
    <property type="entry name" value="tRNA_SAD"/>
    <property type="match status" value="1"/>
</dbReference>
<dbReference type="PRINTS" id="PR01047">
    <property type="entry name" value="TRNASYNTHTHR"/>
</dbReference>
<dbReference type="InterPro" id="IPR002320">
    <property type="entry name" value="Thr-tRNA-ligase_IIa"/>
</dbReference>
<dbReference type="RefSeq" id="WP_123896492.1">
    <property type="nucleotide sequence ID" value="NZ_RPFJ01000003.1"/>
</dbReference>
<dbReference type="Proteomes" id="UP000270856">
    <property type="component" value="Unassembled WGS sequence"/>
</dbReference>
<dbReference type="Pfam" id="PF02824">
    <property type="entry name" value="TGS"/>
    <property type="match status" value="1"/>
</dbReference>
<keyword evidence="3 13" id="KW-0820">tRNA-binding</keyword>
<evidence type="ECO:0000256" key="9">
    <source>
        <dbReference type="ARBA" id="ARBA00022884"/>
    </source>
</evidence>
<feature type="binding site" evidence="13">
    <location>
        <position position="518"/>
    </location>
    <ligand>
        <name>Zn(2+)</name>
        <dbReference type="ChEBI" id="CHEBI:29105"/>
        <note>catalytic</note>
    </ligand>
</feature>
<evidence type="ECO:0000256" key="11">
    <source>
        <dbReference type="ARBA" id="ARBA00023146"/>
    </source>
</evidence>
<dbReference type="CDD" id="cd00771">
    <property type="entry name" value="ThrRS_core"/>
    <property type="match status" value="1"/>
</dbReference>
<evidence type="ECO:0000259" key="15">
    <source>
        <dbReference type="PROSITE" id="PS51880"/>
    </source>
</evidence>
<accession>A0A3N4NXP4</accession>
<dbReference type="HAMAP" id="MF_00184">
    <property type="entry name" value="Thr_tRNA_synth"/>
    <property type="match status" value="1"/>
</dbReference>
<comment type="caution">
    <text evidence="16">The sequence shown here is derived from an EMBL/GenBank/DDBJ whole genome shotgun (WGS) entry which is preliminary data.</text>
</comment>
<evidence type="ECO:0000256" key="6">
    <source>
        <dbReference type="ARBA" id="ARBA00022741"/>
    </source>
</evidence>
<dbReference type="SUPFAM" id="SSF52954">
    <property type="entry name" value="Class II aaRS ABD-related"/>
    <property type="match status" value="1"/>
</dbReference>
<dbReference type="InterPro" id="IPR004154">
    <property type="entry name" value="Anticodon-bd"/>
</dbReference>
<dbReference type="PANTHER" id="PTHR11451">
    <property type="entry name" value="THREONINE-TRNA LIGASE"/>
    <property type="match status" value="1"/>
</dbReference>
<proteinExistence type="inferred from homology"/>
<dbReference type="GO" id="GO:0005737">
    <property type="term" value="C:cytoplasm"/>
    <property type="evidence" value="ECO:0007669"/>
    <property type="project" value="UniProtKB-SubCell"/>
</dbReference>
<dbReference type="SUPFAM" id="SSF81271">
    <property type="entry name" value="TGS-like"/>
    <property type="match status" value="1"/>
</dbReference>
<evidence type="ECO:0000259" key="14">
    <source>
        <dbReference type="PROSITE" id="PS50862"/>
    </source>
</evidence>
<comment type="subunit">
    <text evidence="13">Homodimer.</text>
</comment>
<dbReference type="InterPro" id="IPR036621">
    <property type="entry name" value="Anticodon-bd_dom_sf"/>
</dbReference>
<keyword evidence="10 13" id="KW-0648">Protein biosynthesis</keyword>
<protein>
    <recommendedName>
        <fullName evidence="13">Threonine--tRNA ligase</fullName>
        <ecNumber evidence="13">6.1.1.3</ecNumber>
    </recommendedName>
    <alternativeName>
        <fullName evidence="13">Threonyl-tRNA synthetase</fullName>
        <shortName evidence="13">ThrRS</shortName>
    </alternativeName>
</protein>
<gene>
    <name evidence="13 16" type="primary">thrS</name>
    <name evidence="16" type="ORF">EGM88_02995</name>
</gene>
<dbReference type="InterPro" id="IPR002314">
    <property type="entry name" value="aa-tRNA-synt_IIb"/>
</dbReference>
<reference evidence="16 17" key="1">
    <citation type="submission" date="2018-11" db="EMBL/GenBank/DDBJ databases">
        <title>Aureibaculum marinum gen. nov., sp. nov., a member of the family Flavobacteriaceae isolated from the Bohai Sea.</title>
        <authorList>
            <person name="Ji X."/>
        </authorList>
    </citation>
    <scope>NUCLEOTIDE SEQUENCE [LARGE SCALE GENOMIC DNA]</scope>
    <source>
        <strain evidence="16 17">BH-SD17</strain>
    </source>
</reference>
<comment type="catalytic activity">
    <reaction evidence="12 13">
        <text>tRNA(Thr) + L-threonine + ATP = L-threonyl-tRNA(Thr) + AMP + diphosphate + H(+)</text>
        <dbReference type="Rhea" id="RHEA:24624"/>
        <dbReference type="Rhea" id="RHEA-COMP:9670"/>
        <dbReference type="Rhea" id="RHEA-COMP:9704"/>
        <dbReference type="ChEBI" id="CHEBI:15378"/>
        <dbReference type="ChEBI" id="CHEBI:30616"/>
        <dbReference type="ChEBI" id="CHEBI:33019"/>
        <dbReference type="ChEBI" id="CHEBI:57926"/>
        <dbReference type="ChEBI" id="CHEBI:78442"/>
        <dbReference type="ChEBI" id="CHEBI:78534"/>
        <dbReference type="ChEBI" id="CHEBI:456215"/>
        <dbReference type="EC" id="6.1.1.3"/>
    </reaction>
</comment>
<sequence>MIKITLPDGSIKEVVKNSTPMDVAKSISEGFARNVISAKFNDITVETSTKLTQDGTLILYTWKDDEGKKAFWHSSAHLLAQALLHFYPDAKLTIGPAIEKGFYYDVDFGDKTLSDNDFKKIENKMIEFAREKFEFKLRPVSKKDALQYYKNLNNEFKVELIENLTDGEITFCDHADFTDLCRGGHIPNTGFIKAVKIMSVAGAYWRGDEKNKQLTRVYGISFPKQKELTEYLNLLEEAKKRDHRKLGKELELFTFSPKVGQGLPLWLPKGAALRERLENFLKKAQKKAGYEMVVTPHIGQKELYVTSGHYAKYGEDSFQPIHTPKEDEEFLLKPMNCPHHCEIYNNKPYSYKDLPKRFAEFGTVYRYEQSGELHGLTRVRGFTQDDAHIFCTPEQLDEEFKNVIDLVLYVFGSLGFDNFSTQVSIRDMNNLDKYIGDTDTWEIAEQAIINAAKDKGLDYVVVEGEAAFYGPKLDFMVKDALGRSWQLGTIQVDYNLPKRFDLTYKGADNQLHRPVMIHRAPFGSMERFIALLLEHSGGNFPLWLMPEQVILLPISEKYEKYSKKVLQLLENYEIRGLIDDRNEKTGKKIRDAEVTKIPFMIIIGEEEEKSETISVRRHGGEDLGKITVDEFSSLVNKEINSTLQQFKFN</sequence>
<keyword evidence="5 13" id="KW-0479">Metal-binding</keyword>
<organism evidence="16 17">
    <name type="scientific">Aureibaculum marinum</name>
    <dbReference type="NCBI Taxonomy" id="2487930"/>
    <lineage>
        <taxon>Bacteria</taxon>
        <taxon>Pseudomonadati</taxon>
        <taxon>Bacteroidota</taxon>
        <taxon>Flavobacteriia</taxon>
        <taxon>Flavobacteriales</taxon>
        <taxon>Flavobacteriaceae</taxon>
        <taxon>Aureibaculum</taxon>
    </lineage>
</organism>
<dbReference type="Gene3D" id="3.30.54.20">
    <property type="match status" value="1"/>
</dbReference>
<feature type="binding site" evidence="13">
    <location>
        <position position="388"/>
    </location>
    <ligand>
        <name>Zn(2+)</name>
        <dbReference type="ChEBI" id="CHEBI:29105"/>
        <note>catalytic</note>
    </ligand>
</feature>
<comment type="cofactor">
    <cofactor evidence="13">
        <name>Zn(2+)</name>
        <dbReference type="ChEBI" id="CHEBI:29105"/>
    </cofactor>
    <text evidence="13">Binds 1 zinc ion per subunit.</text>
</comment>
<dbReference type="InterPro" id="IPR012675">
    <property type="entry name" value="Beta-grasp_dom_sf"/>
</dbReference>
<dbReference type="InterPro" id="IPR018163">
    <property type="entry name" value="Thr/Ala-tRNA-synth_IIc_edit"/>
</dbReference>
<evidence type="ECO:0000313" key="17">
    <source>
        <dbReference type="Proteomes" id="UP000270856"/>
    </source>
</evidence>
<dbReference type="OrthoDB" id="9802304at2"/>
<keyword evidence="17" id="KW-1185">Reference proteome</keyword>
<dbReference type="Gene3D" id="3.30.980.10">
    <property type="entry name" value="Threonyl-trna Synthetase, Chain A, domain 2"/>
    <property type="match status" value="1"/>
</dbReference>
<dbReference type="FunFam" id="3.40.50.800:FF:000001">
    <property type="entry name" value="Threonine--tRNA ligase"/>
    <property type="match status" value="1"/>
</dbReference>
<dbReference type="GO" id="GO:0006435">
    <property type="term" value="P:threonyl-tRNA aminoacylation"/>
    <property type="evidence" value="ECO:0007669"/>
    <property type="project" value="UniProtKB-UniRule"/>
</dbReference>
<keyword evidence="6 13" id="KW-0547">Nucleotide-binding</keyword>
<dbReference type="InterPro" id="IPR006195">
    <property type="entry name" value="aa-tRNA-synth_II"/>
</dbReference>
<dbReference type="InterPro" id="IPR012676">
    <property type="entry name" value="TGS-like"/>
</dbReference>